<organism evidence="1 2">
    <name type="scientific">Arthrobotrys conoides</name>
    <dbReference type="NCBI Taxonomy" id="74498"/>
    <lineage>
        <taxon>Eukaryota</taxon>
        <taxon>Fungi</taxon>
        <taxon>Dikarya</taxon>
        <taxon>Ascomycota</taxon>
        <taxon>Pezizomycotina</taxon>
        <taxon>Orbiliomycetes</taxon>
        <taxon>Orbiliales</taxon>
        <taxon>Orbiliaceae</taxon>
        <taxon>Arthrobotrys</taxon>
    </lineage>
</organism>
<dbReference type="AlphaFoldDB" id="A0AAN8N2V3"/>
<sequence>MPEQRAIALFRGRRAYVRPTFTREIVPHKHKVRFSICGHQYDDHIFERHGKGDDPVKYGFDDRDKIVRYISERVVHGSCLRCTQQTERLLERLRIEEAQESEEAIAARAAANGGDFGWEELNEDWVPVENDKKQDEEH</sequence>
<gene>
    <name evidence="1" type="ORF">TWF506_004257</name>
</gene>
<accession>A0AAN8N2V3</accession>
<name>A0AAN8N2V3_9PEZI</name>
<evidence type="ECO:0000313" key="2">
    <source>
        <dbReference type="Proteomes" id="UP001307849"/>
    </source>
</evidence>
<dbReference type="EMBL" id="JAVHJM010000014">
    <property type="protein sequence ID" value="KAK6498013.1"/>
    <property type="molecule type" value="Genomic_DNA"/>
</dbReference>
<keyword evidence="2" id="KW-1185">Reference proteome</keyword>
<protein>
    <submittedName>
        <fullName evidence="1">Uncharacterized protein</fullName>
    </submittedName>
</protein>
<evidence type="ECO:0000313" key="1">
    <source>
        <dbReference type="EMBL" id="KAK6498013.1"/>
    </source>
</evidence>
<reference evidence="1 2" key="1">
    <citation type="submission" date="2019-10" db="EMBL/GenBank/DDBJ databases">
        <authorList>
            <person name="Palmer J.M."/>
        </authorList>
    </citation>
    <scope>NUCLEOTIDE SEQUENCE [LARGE SCALE GENOMIC DNA]</scope>
    <source>
        <strain evidence="1 2">TWF506</strain>
    </source>
</reference>
<dbReference type="Proteomes" id="UP001307849">
    <property type="component" value="Unassembled WGS sequence"/>
</dbReference>
<proteinExistence type="predicted"/>
<comment type="caution">
    <text evidence="1">The sequence shown here is derived from an EMBL/GenBank/DDBJ whole genome shotgun (WGS) entry which is preliminary data.</text>
</comment>